<reference evidence="8 9" key="1">
    <citation type="submission" date="2015-01" db="EMBL/GenBank/DDBJ databases">
        <title>The Genome Sequence of Exophiala spinifera CBS89968.</title>
        <authorList>
            <consortium name="The Broad Institute Genomics Platform"/>
            <person name="Cuomo C."/>
            <person name="de Hoog S."/>
            <person name="Gorbushina A."/>
            <person name="Stielow B."/>
            <person name="Teixiera M."/>
            <person name="Abouelleil A."/>
            <person name="Chapman S.B."/>
            <person name="Priest M."/>
            <person name="Young S.K."/>
            <person name="Wortman J."/>
            <person name="Nusbaum C."/>
            <person name="Birren B."/>
        </authorList>
    </citation>
    <scope>NUCLEOTIDE SEQUENCE [LARGE SCALE GENOMIC DNA]</scope>
    <source>
        <strain evidence="8 9">CBS 89968</strain>
    </source>
</reference>
<evidence type="ECO:0000256" key="1">
    <source>
        <dbReference type="ARBA" id="ARBA00004141"/>
    </source>
</evidence>
<feature type="transmembrane region" description="Helical" evidence="7">
    <location>
        <begin position="409"/>
        <end position="433"/>
    </location>
</feature>
<evidence type="ECO:0008006" key="10">
    <source>
        <dbReference type="Google" id="ProtNLM"/>
    </source>
</evidence>
<accession>A0A0D1ZLB5</accession>
<keyword evidence="9" id="KW-1185">Reference proteome</keyword>
<evidence type="ECO:0000313" key="9">
    <source>
        <dbReference type="Proteomes" id="UP000053328"/>
    </source>
</evidence>
<feature type="compositionally biased region" description="Polar residues" evidence="6">
    <location>
        <begin position="542"/>
        <end position="556"/>
    </location>
</feature>
<feature type="transmembrane region" description="Helical" evidence="7">
    <location>
        <begin position="67"/>
        <end position="90"/>
    </location>
</feature>
<comment type="similarity">
    <text evidence="2">Belongs to the purine-cytosine permease (2.A.39) family.</text>
</comment>
<keyword evidence="4 7" id="KW-1133">Transmembrane helix</keyword>
<feature type="transmembrane region" description="Helical" evidence="7">
    <location>
        <begin position="298"/>
        <end position="316"/>
    </location>
</feature>
<dbReference type="GeneID" id="27335875"/>
<evidence type="ECO:0000256" key="4">
    <source>
        <dbReference type="ARBA" id="ARBA00022989"/>
    </source>
</evidence>
<feature type="transmembrane region" description="Helical" evidence="7">
    <location>
        <begin position="343"/>
        <end position="363"/>
    </location>
</feature>
<dbReference type="PANTHER" id="PTHR30618">
    <property type="entry name" value="NCS1 FAMILY PURINE/PYRIMIDINE TRANSPORTER"/>
    <property type="match status" value="1"/>
</dbReference>
<dbReference type="Pfam" id="PF02133">
    <property type="entry name" value="Transp_cyt_pur"/>
    <property type="match status" value="1"/>
</dbReference>
<evidence type="ECO:0000256" key="6">
    <source>
        <dbReference type="SAM" id="MobiDB-lite"/>
    </source>
</evidence>
<feature type="transmembrane region" description="Helical" evidence="7">
    <location>
        <begin position="454"/>
        <end position="474"/>
    </location>
</feature>
<name>A0A0D1ZLB5_9EURO</name>
<dbReference type="EMBL" id="KN847497">
    <property type="protein sequence ID" value="KIW13602.1"/>
    <property type="molecule type" value="Genomic_DNA"/>
</dbReference>
<dbReference type="OrthoDB" id="2018619at2759"/>
<feature type="transmembrane region" description="Helical" evidence="7">
    <location>
        <begin position="258"/>
        <end position="277"/>
    </location>
</feature>
<keyword evidence="3 7" id="KW-0812">Transmembrane</keyword>
<keyword evidence="5 7" id="KW-0472">Membrane</keyword>
<dbReference type="RefSeq" id="XP_016233818.1">
    <property type="nucleotide sequence ID" value="XM_016383115.1"/>
</dbReference>
<organism evidence="8 9">
    <name type="scientific">Exophiala spinifera</name>
    <dbReference type="NCBI Taxonomy" id="91928"/>
    <lineage>
        <taxon>Eukaryota</taxon>
        <taxon>Fungi</taxon>
        <taxon>Dikarya</taxon>
        <taxon>Ascomycota</taxon>
        <taxon>Pezizomycotina</taxon>
        <taxon>Eurotiomycetes</taxon>
        <taxon>Chaetothyriomycetidae</taxon>
        <taxon>Chaetothyriales</taxon>
        <taxon>Herpotrichiellaceae</taxon>
        <taxon>Exophiala</taxon>
    </lineage>
</organism>
<dbReference type="InterPro" id="IPR001248">
    <property type="entry name" value="Pur-cyt_permease"/>
</dbReference>
<dbReference type="Proteomes" id="UP000053328">
    <property type="component" value="Unassembled WGS sequence"/>
</dbReference>
<gene>
    <name evidence="8" type="ORF">PV08_08792</name>
</gene>
<evidence type="ECO:0000256" key="2">
    <source>
        <dbReference type="ARBA" id="ARBA00008974"/>
    </source>
</evidence>
<proteinExistence type="inferred from homology"/>
<feature type="transmembrane region" description="Helical" evidence="7">
    <location>
        <begin position="133"/>
        <end position="155"/>
    </location>
</feature>
<feature type="transmembrane region" description="Helical" evidence="7">
    <location>
        <begin position="384"/>
        <end position="403"/>
    </location>
</feature>
<protein>
    <recommendedName>
        <fullName evidence="10">NCS1 nucleoside transporter</fullName>
    </recommendedName>
</protein>
<dbReference type="VEuPathDB" id="FungiDB:PV08_08792"/>
<feature type="transmembrane region" description="Helical" evidence="7">
    <location>
        <begin position="218"/>
        <end position="238"/>
    </location>
</feature>
<dbReference type="HOGENOM" id="CLU_021555_4_1_1"/>
<dbReference type="Gene3D" id="1.10.4160.10">
    <property type="entry name" value="Hydantoin permease"/>
    <property type="match status" value="1"/>
</dbReference>
<evidence type="ECO:0000256" key="7">
    <source>
        <dbReference type="SAM" id="Phobius"/>
    </source>
</evidence>
<feature type="region of interest" description="Disordered" evidence="6">
    <location>
        <begin position="534"/>
        <end position="556"/>
    </location>
</feature>
<dbReference type="CDD" id="cd11482">
    <property type="entry name" value="SLC-NCS1sbd_NRT1-like"/>
    <property type="match status" value="1"/>
</dbReference>
<sequence length="556" mass="60768">MAILRLRRPGMAGWSASVKDGLKSRTHVSGWTLPKQPSSVAPPNVWSNADQDPVPPERRTWTARTFVAYWFSDLVTVSTWSQGSSVVAAGLSASDAMLICFVASMCNAVPIVLNGAIGSALHIPFPIAARASYGYWLSFFAVGSRAILALFWFGVNSAAGGLAVTQMIKAIWPSYANLPNHLPASAGITTQGMVSYVLFHLLQLPFLFIPMHRLQPLFLAKVIVMPPVAIGMVSWIATQAGGNDFFDAPATVSGNTRVWLWLASMTSVTASYSTLAVNIPDFSRFAKSLRAQIWQLPFIPIFKVVIAACGIISASASKKIYGEALWNPLLIIDNWHGSSGGRAAAFFCSICWCLAQICLNISANSLSFSNDITSLLPRFINIRRGSVICFLIGGWALCPWLILKSGQTFLNFMSAYAIFMAPLAGFLMCDYWIVKRRRYDVPALYDPNGIYGKCNWRSLIILIITIVPMLPGLANKVSPDTVHIPTGLQHLFAINWLYGFCLTVVLYAVLNFVFPDKKTLIPRVIEGISSPEVVDVEDPSSDSKSQHVSAEQVNSD</sequence>
<evidence type="ECO:0000256" key="3">
    <source>
        <dbReference type="ARBA" id="ARBA00022692"/>
    </source>
</evidence>
<dbReference type="InterPro" id="IPR045225">
    <property type="entry name" value="Uracil/uridine/allantoin_perm"/>
</dbReference>
<feature type="transmembrane region" description="Helical" evidence="7">
    <location>
        <begin position="193"/>
        <end position="211"/>
    </location>
</feature>
<evidence type="ECO:0000256" key="5">
    <source>
        <dbReference type="ARBA" id="ARBA00023136"/>
    </source>
</evidence>
<feature type="transmembrane region" description="Helical" evidence="7">
    <location>
        <begin position="494"/>
        <end position="514"/>
    </location>
</feature>
<dbReference type="PANTHER" id="PTHR30618:SF0">
    <property type="entry name" value="PURINE-URACIL PERMEASE NCS1"/>
    <property type="match status" value="1"/>
</dbReference>
<dbReference type="AlphaFoldDB" id="A0A0D1ZLB5"/>
<comment type="subcellular location">
    <subcellularLocation>
        <location evidence="1">Membrane</location>
        <topology evidence="1">Multi-pass membrane protein</topology>
    </subcellularLocation>
</comment>
<dbReference type="FunFam" id="1.10.4160.10:FF:000001">
    <property type="entry name" value="Uracil permease, putative"/>
    <property type="match status" value="1"/>
</dbReference>
<feature type="compositionally biased region" description="Polar residues" evidence="6">
    <location>
        <begin position="35"/>
        <end position="50"/>
    </location>
</feature>
<feature type="region of interest" description="Disordered" evidence="6">
    <location>
        <begin position="29"/>
        <end position="57"/>
    </location>
</feature>
<dbReference type="GO" id="GO:0005886">
    <property type="term" value="C:plasma membrane"/>
    <property type="evidence" value="ECO:0007669"/>
    <property type="project" value="TreeGrafter"/>
</dbReference>
<feature type="transmembrane region" description="Helical" evidence="7">
    <location>
        <begin position="96"/>
        <end position="121"/>
    </location>
</feature>
<evidence type="ECO:0000313" key="8">
    <source>
        <dbReference type="EMBL" id="KIW13602.1"/>
    </source>
</evidence>
<dbReference type="GO" id="GO:0015205">
    <property type="term" value="F:nucleobase transmembrane transporter activity"/>
    <property type="evidence" value="ECO:0007669"/>
    <property type="project" value="TreeGrafter"/>
</dbReference>